<evidence type="ECO:0008006" key="4">
    <source>
        <dbReference type="Google" id="ProtNLM"/>
    </source>
</evidence>
<keyword evidence="3" id="KW-1185">Reference proteome</keyword>
<protein>
    <recommendedName>
        <fullName evidence="4">GIY-YIG domain-containing protein</fullName>
    </recommendedName>
</protein>
<dbReference type="PANTHER" id="PTHR37460">
    <property type="entry name" value="ENDONUCLEASE III"/>
    <property type="match status" value="1"/>
</dbReference>
<dbReference type="Proteomes" id="UP000315724">
    <property type="component" value="Chromosome"/>
</dbReference>
<dbReference type="Pfam" id="PF01986">
    <property type="entry name" value="DUF123"/>
    <property type="match status" value="1"/>
</dbReference>
<dbReference type="EMBL" id="CP036267">
    <property type="protein sequence ID" value="QDT33941.1"/>
    <property type="molecule type" value="Genomic_DNA"/>
</dbReference>
<dbReference type="InterPro" id="IPR002837">
    <property type="entry name" value="DUF123"/>
</dbReference>
<accession>A0A517QQN2</accession>
<evidence type="ECO:0000256" key="1">
    <source>
        <dbReference type="SAM" id="Coils"/>
    </source>
</evidence>
<name>A0A517QQN2_9PLAN</name>
<gene>
    <name evidence="2" type="ORF">Mal48_31980</name>
</gene>
<dbReference type="CDD" id="cd10441">
    <property type="entry name" value="GIY-YIG_COG1833"/>
    <property type="match status" value="1"/>
</dbReference>
<proteinExistence type="predicted"/>
<dbReference type="RefSeq" id="WP_145201065.1">
    <property type="nucleotide sequence ID" value="NZ_CP036267.1"/>
</dbReference>
<dbReference type="OrthoDB" id="9802365at2"/>
<evidence type="ECO:0000313" key="2">
    <source>
        <dbReference type="EMBL" id="QDT33941.1"/>
    </source>
</evidence>
<sequence>MHSIPKSPGVYVLVFYLPRKTAITFDRKGAQHKFLPGWYLYVGSACGPGGLDRRLARHKRQHADGKRMHWNVDYFREHALLCEIWYSENADSNVEHQWAKALIELPTASVPVAKFGANDCREKCPSHFFHAPDRPSTAVFRKALATRICSTEVFVEFIKEPRRTKKVASGLQRECFDGRRFLEVRRRVAAESKSPLCEWFSLAMHCPARQLAEQIATQTKTTFPKLKRAIQFANAVETLIENCGHSVMPALFDPVRPQSRGAILFLSRTSDVRQRHRINGVIEGRFRSIAPQPDDMVFDTVKFGEVLSRLARARGSLEKLQHRVDVTCDRRLLAESKCLSRLSRLAATRLKNCVNDRVDVSSAVPGHLGKEAVISILKSSNVQGRTIGMARLALRLIVKNLWDFEEMTHRGLLPTDNELQAVECEVERIQRAARNIEQKAEIQNDLLRKESHVTAA</sequence>
<dbReference type="KEGG" id="tpol:Mal48_31980"/>
<evidence type="ECO:0000313" key="3">
    <source>
        <dbReference type="Proteomes" id="UP000315724"/>
    </source>
</evidence>
<organism evidence="2 3">
    <name type="scientific">Thalassoglobus polymorphus</name>
    <dbReference type="NCBI Taxonomy" id="2527994"/>
    <lineage>
        <taxon>Bacteria</taxon>
        <taxon>Pseudomonadati</taxon>
        <taxon>Planctomycetota</taxon>
        <taxon>Planctomycetia</taxon>
        <taxon>Planctomycetales</taxon>
        <taxon>Planctomycetaceae</taxon>
        <taxon>Thalassoglobus</taxon>
    </lineage>
</organism>
<dbReference type="PANTHER" id="PTHR37460:SF1">
    <property type="entry name" value="ENDONUCLEASE III"/>
    <property type="match status" value="1"/>
</dbReference>
<feature type="coiled-coil region" evidence="1">
    <location>
        <begin position="419"/>
        <end position="446"/>
    </location>
</feature>
<keyword evidence="1" id="KW-0175">Coiled coil</keyword>
<dbReference type="AlphaFoldDB" id="A0A517QQN2"/>
<reference evidence="2 3" key="1">
    <citation type="submission" date="2019-02" db="EMBL/GenBank/DDBJ databases">
        <title>Deep-cultivation of Planctomycetes and their phenomic and genomic characterization uncovers novel biology.</title>
        <authorList>
            <person name="Wiegand S."/>
            <person name="Jogler M."/>
            <person name="Boedeker C."/>
            <person name="Pinto D."/>
            <person name="Vollmers J."/>
            <person name="Rivas-Marin E."/>
            <person name="Kohn T."/>
            <person name="Peeters S.H."/>
            <person name="Heuer A."/>
            <person name="Rast P."/>
            <person name="Oberbeckmann S."/>
            <person name="Bunk B."/>
            <person name="Jeske O."/>
            <person name="Meyerdierks A."/>
            <person name="Storesund J.E."/>
            <person name="Kallscheuer N."/>
            <person name="Luecker S."/>
            <person name="Lage O.M."/>
            <person name="Pohl T."/>
            <person name="Merkel B.J."/>
            <person name="Hornburger P."/>
            <person name="Mueller R.-W."/>
            <person name="Bruemmer F."/>
            <person name="Labrenz M."/>
            <person name="Spormann A.M."/>
            <person name="Op den Camp H."/>
            <person name="Overmann J."/>
            <person name="Amann R."/>
            <person name="Jetten M.S.M."/>
            <person name="Mascher T."/>
            <person name="Medema M.H."/>
            <person name="Devos D.P."/>
            <person name="Kaster A.-K."/>
            <person name="Ovreas L."/>
            <person name="Rohde M."/>
            <person name="Galperin M.Y."/>
            <person name="Jogler C."/>
        </authorList>
    </citation>
    <scope>NUCLEOTIDE SEQUENCE [LARGE SCALE GENOMIC DNA]</scope>
    <source>
        <strain evidence="2 3">Mal48</strain>
    </source>
</reference>